<proteinExistence type="predicted"/>
<evidence type="ECO:0000313" key="2">
    <source>
        <dbReference type="Proteomes" id="UP000499080"/>
    </source>
</evidence>
<name>A0A4Y2LR53_ARAVE</name>
<sequence>MSVKVIIACILREAESVFDTFTESPVKFVPLHFLELPSSHGELEGWKDETKECVKALPWGKLRLQNGNSEVVKTLPIFYNPEMDYTQQVCRGTCGILLLQEHGLEFQRWRNTCHVSRQG</sequence>
<keyword evidence="2" id="KW-1185">Reference proteome</keyword>
<accession>A0A4Y2LR53</accession>
<protein>
    <submittedName>
        <fullName evidence="1">Uncharacterized protein</fullName>
    </submittedName>
</protein>
<comment type="caution">
    <text evidence="1">The sequence shown here is derived from an EMBL/GenBank/DDBJ whole genome shotgun (WGS) entry which is preliminary data.</text>
</comment>
<dbReference type="EMBL" id="BGPR01006236">
    <property type="protein sequence ID" value="GBN17218.1"/>
    <property type="molecule type" value="Genomic_DNA"/>
</dbReference>
<organism evidence="1 2">
    <name type="scientific">Araneus ventricosus</name>
    <name type="common">Orbweaver spider</name>
    <name type="synonym">Epeira ventricosa</name>
    <dbReference type="NCBI Taxonomy" id="182803"/>
    <lineage>
        <taxon>Eukaryota</taxon>
        <taxon>Metazoa</taxon>
        <taxon>Ecdysozoa</taxon>
        <taxon>Arthropoda</taxon>
        <taxon>Chelicerata</taxon>
        <taxon>Arachnida</taxon>
        <taxon>Araneae</taxon>
        <taxon>Araneomorphae</taxon>
        <taxon>Entelegynae</taxon>
        <taxon>Araneoidea</taxon>
        <taxon>Araneidae</taxon>
        <taxon>Araneus</taxon>
    </lineage>
</organism>
<dbReference type="Proteomes" id="UP000499080">
    <property type="component" value="Unassembled WGS sequence"/>
</dbReference>
<gene>
    <name evidence="1" type="ORF">AVEN_87597_1</name>
</gene>
<reference evidence="1 2" key="1">
    <citation type="journal article" date="2019" name="Sci. Rep.">
        <title>Orb-weaving spider Araneus ventricosus genome elucidates the spidroin gene catalogue.</title>
        <authorList>
            <person name="Kono N."/>
            <person name="Nakamura H."/>
            <person name="Ohtoshi R."/>
            <person name="Moran D.A.P."/>
            <person name="Shinohara A."/>
            <person name="Yoshida Y."/>
            <person name="Fujiwara M."/>
            <person name="Mori M."/>
            <person name="Tomita M."/>
            <person name="Arakawa K."/>
        </authorList>
    </citation>
    <scope>NUCLEOTIDE SEQUENCE [LARGE SCALE GENOMIC DNA]</scope>
</reference>
<dbReference type="AlphaFoldDB" id="A0A4Y2LR53"/>
<evidence type="ECO:0000313" key="1">
    <source>
        <dbReference type="EMBL" id="GBN17218.1"/>
    </source>
</evidence>